<name>A0A9X0BRW4_9EURO</name>
<feature type="compositionally biased region" description="Basic and acidic residues" evidence="1">
    <location>
        <begin position="225"/>
        <end position="241"/>
    </location>
</feature>
<evidence type="ECO:0000313" key="3">
    <source>
        <dbReference type="Proteomes" id="UP001147760"/>
    </source>
</evidence>
<proteinExistence type="predicted"/>
<evidence type="ECO:0000256" key="1">
    <source>
        <dbReference type="SAM" id="MobiDB-lite"/>
    </source>
</evidence>
<feature type="region of interest" description="Disordered" evidence="1">
    <location>
        <begin position="1"/>
        <end position="27"/>
    </location>
</feature>
<protein>
    <submittedName>
        <fullName evidence="2">Uncharacterized protein</fullName>
    </submittedName>
</protein>
<accession>A0A9X0BRW4</accession>
<gene>
    <name evidence="2" type="ORF">N7530_005636</name>
</gene>
<comment type="caution">
    <text evidence="2">The sequence shown here is derived from an EMBL/GenBank/DDBJ whole genome shotgun (WGS) entry which is preliminary data.</text>
</comment>
<feature type="region of interest" description="Disordered" evidence="1">
    <location>
        <begin position="214"/>
        <end position="307"/>
    </location>
</feature>
<keyword evidence="3" id="KW-1185">Reference proteome</keyword>
<sequence length="431" mass="48873">MEGGSKTDETQSVDVNPFSQETLDNTRAKHMDEVVKRMIHELPKNMRRDRWSRTNKDLCDTHQGLNADLMADVFNLVQKEVGHHLRKFDAYPYLLKPLDILIVQKLQAIQGMWTKPDPKDPVSEAWHYETSCCQACMVARVASDKNALRNLRIALLSRTQTRLNHAPRRLMKFVDRCIDLFPNHVDELYGTSSQFAFILKDTRKACSKAWYEDPAHADSTPAQRKHTDHDKDKNDRSEKSGKSARSHGPAGEYNPREKYPQPPPPIGVSHPAERMYRPTSSPSRKASTSSYHIKRDRLSDPNPDRVTRFMDFADDNYQGLRIGPERRRASTVYGPPGTPPSPSTASNFLGTMDEIDELLEMYKGMGTNPYSRSTEDFSIQGSSRVPSECHSPSICSTDCDWSDEDGDPIKPESSSAARTTWNLVCEQSNII</sequence>
<evidence type="ECO:0000313" key="2">
    <source>
        <dbReference type="EMBL" id="KAJ5480127.1"/>
    </source>
</evidence>
<feature type="compositionally biased region" description="Basic and acidic residues" evidence="1">
    <location>
        <begin position="296"/>
        <end position="307"/>
    </location>
</feature>
<dbReference type="EMBL" id="JAPWDO010000003">
    <property type="protein sequence ID" value="KAJ5480127.1"/>
    <property type="molecule type" value="Genomic_DNA"/>
</dbReference>
<feature type="compositionally biased region" description="Polar residues" evidence="1">
    <location>
        <begin position="10"/>
        <end position="23"/>
    </location>
</feature>
<dbReference type="OrthoDB" id="3786931at2759"/>
<reference evidence="2" key="2">
    <citation type="journal article" date="2023" name="IMA Fungus">
        <title>Comparative genomic study of the Penicillium genus elucidates a diverse pangenome and 15 lateral gene transfer events.</title>
        <authorList>
            <person name="Petersen C."/>
            <person name="Sorensen T."/>
            <person name="Nielsen M.R."/>
            <person name="Sondergaard T.E."/>
            <person name="Sorensen J.L."/>
            <person name="Fitzpatrick D.A."/>
            <person name="Frisvad J.C."/>
            <person name="Nielsen K.L."/>
        </authorList>
    </citation>
    <scope>NUCLEOTIDE SEQUENCE</scope>
    <source>
        <strain evidence="2">IBT 17660</strain>
    </source>
</reference>
<reference evidence="2" key="1">
    <citation type="submission" date="2022-12" db="EMBL/GenBank/DDBJ databases">
        <authorList>
            <person name="Petersen C."/>
        </authorList>
    </citation>
    <scope>NUCLEOTIDE SEQUENCE</scope>
    <source>
        <strain evidence="2">IBT 17660</strain>
    </source>
</reference>
<dbReference type="Proteomes" id="UP001147760">
    <property type="component" value="Unassembled WGS sequence"/>
</dbReference>
<feature type="compositionally biased region" description="Low complexity" evidence="1">
    <location>
        <begin position="277"/>
        <end position="290"/>
    </location>
</feature>
<organism evidence="2 3">
    <name type="scientific">Penicillium desertorum</name>
    <dbReference type="NCBI Taxonomy" id="1303715"/>
    <lineage>
        <taxon>Eukaryota</taxon>
        <taxon>Fungi</taxon>
        <taxon>Dikarya</taxon>
        <taxon>Ascomycota</taxon>
        <taxon>Pezizomycotina</taxon>
        <taxon>Eurotiomycetes</taxon>
        <taxon>Eurotiomycetidae</taxon>
        <taxon>Eurotiales</taxon>
        <taxon>Aspergillaceae</taxon>
        <taxon>Penicillium</taxon>
    </lineage>
</organism>
<dbReference type="AlphaFoldDB" id="A0A9X0BRW4"/>